<proteinExistence type="predicted"/>
<dbReference type="AlphaFoldDB" id="A0A918HYJ1"/>
<evidence type="ECO:0000259" key="6">
    <source>
        <dbReference type="PROSITE" id="PS50853"/>
    </source>
</evidence>
<dbReference type="GO" id="GO:0000272">
    <property type="term" value="P:polysaccharide catabolic process"/>
    <property type="evidence" value="ECO:0007669"/>
    <property type="project" value="UniProtKB-KW"/>
</dbReference>
<keyword evidence="8" id="KW-1185">Reference proteome</keyword>
<feature type="domain" description="Fibronectin type-III" evidence="6">
    <location>
        <begin position="373"/>
        <end position="455"/>
    </location>
</feature>
<keyword evidence="4" id="KW-0624">Polysaccharide degradation</keyword>
<dbReference type="CDD" id="cd00063">
    <property type="entry name" value="FN3"/>
    <property type="match status" value="1"/>
</dbReference>
<dbReference type="EMBL" id="BMTP01000006">
    <property type="protein sequence ID" value="GGU38542.1"/>
    <property type="molecule type" value="Genomic_DNA"/>
</dbReference>
<gene>
    <name evidence="7" type="ORF">GCM10010274_27430</name>
</gene>
<dbReference type="Gene3D" id="2.60.40.10">
    <property type="entry name" value="Immunoglobulins"/>
    <property type="match status" value="1"/>
</dbReference>
<dbReference type="GO" id="GO:0005576">
    <property type="term" value="C:extracellular region"/>
    <property type="evidence" value="ECO:0007669"/>
    <property type="project" value="InterPro"/>
</dbReference>
<evidence type="ECO:0000313" key="8">
    <source>
        <dbReference type="Proteomes" id="UP000636661"/>
    </source>
</evidence>
<evidence type="ECO:0000313" key="7">
    <source>
        <dbReference type="EMBL" id="GGU38542.1"/>
    </source>
</evidence>
<dbReference type="PROSITE" id="PS50853">
    <property type="entry name" value="FN3"/>
    <property type="match status" value="1"/>
</dbReference>
<dbReference type="SUPFAM" id="SSF49265">
    <property type="entry name" value="Fibronectin type III"/>
    <property type="match status" value="1"/>
</dbReference>
<dbReference type="InterPro" id="IPR050955">
    <property type="entry name" value="Plant_Biomass_Hydrol_Est"/>
</dbReference>
<evidence type="ECO:0000256" key="1">
    <source>
        <dbReference type="ARBA" id="ARBA00022729"/>
    </source>
</evidence>
<evidence type="ECO:0000256" key="4">
    <source>
        <dbReference type="ARBA" id="ARBA00023326"/>
    </source>
</evidence>
<dbReference type="InterPro" id="IPR013783">
    <property type="entry name" value="Ig-like_fold"/>
</dbReference>
<protein>
    <recommendedName>
        <fullName evidence="6">Fibronectin type-III domain-containing protein</fullName>
    </recommendedName>
</protein>
<reference evidence="7" key="1">
    <citation type="journal article" date="2014" name="Int. J. Syst. Evol. Microbiol.">
        <title>Complete genome sequence of Corynebacterium casei LMG S-19264T (=DSM 44701T), isolated from a smear-ripened cheese.</title>
        <authorList>
            <consortium name="US DOE Joint Genome Institute (JGI-PGF)"/>
            <person name="Walter F."/>
            <person name="Albersmeier A."/>
            <person name="Kalinowski J."/>
            <person name="Ruckert C."/>
        </authorList>
    </citation>
    <scope>NUCLEOTIDE SEQUENCE</scope>
    <source>
        <strain evidence="7">JCM 4391</strain>
    </source>
</reference>
<evidence type="ECO:0000256" key="5">
    <source>
        <dbReference type="SAM" id="MobiDB-lite"/>
    </source>
</evidence>
<keyword evidence="1" id="KW-0732">Signal</keyword>
<sequence length="692" mass="70974">MPTPSSRRSPAARPSWAVRPSWAPSPLRRLLTTLTVLVLAAGAALTGPPPAVHAAPAAPEAPAAPAAVALTRVTAFGANPGALGMYVYRPASLPAAPPVVVALHGCTQSAQVYADNSGLARFADRHGFLLVLAEQSTANNLNKCFNWFGTADNRRGQGEAASIPQMVAHAVDAYGADARRVHVTGLSAGGAMTSVMLAAYPDVFASGAVVAGLPYDCARDTSAAYRCMNPGVDLTPAQWAQRVRDAHPSWTGPWPRVAIWQGDRDTTVVPRNADELRDQWTAVHGLSQTPTRASVIGPNATRREQYAAPDGSVAVEVAEVPGMGHGTPVDPGTGPEQCGAAAAYFLDTICSSHWIVEFFGLAGAGGPPGSLPAPTGLTATGATDRTITLSWSAVAGATGYTLYRDGAPVATPAAPPFTDTGLSPGTTHAYAVAARDGDGRPGAPSGTLTARTTGDSSAACWTGNNHQHVRAGRATTSGGQTYARGSNQAMGLYNTFVTHTLREAPAGYFTLADDGCVATATAAGVAPAAAAATATVTIRAGSAGCPGPLRVPGAARQRVACLDELTTAGTVASGHTDPADWAGLTPRDLPTPSGVPGVQIDGYFPDTSTTNTNHGWRHDAQFVIRLPDRWNGGLVVSGTPGNREQYANDRAIGDWVVSRGYAFAAPTRATRVRPSSRTGACPATPSPSGTPV</sequence>
<feature type="region of interest" description="Disordered" evidence="5">
    <location>
        <begin position="671"/>
        <end position="692"/>
    </location>
</feature>
<dbReference type="PANTHER" id="PTHR43037:SF1">
    <property type="entry name" value="BLL1128 PROTEIN"/>
    <property type="match status" value="1"/>
</dbReference>
<comment type="caution">
    <text evidence="7">The sequence shown here is derived from an EMBL/GenBank/DDBJ whole genome shotgun (WGS) entry which is preliminary data.</text>
</comment>
<keyword evidence="3" id="KW-0326">Glycosidase</keyword>
<dbReference type="Gene3D" id="3.40.50.1820">
    <property type="entry name" value="alpha/beta hydrolase"/>
    <property type="match status" value="1"/>
</dbReference>
<dbReference type="Pfam" id="PF10503">
    <property type="entry name" value="Esterase_PHB"/>
    <property type="match status" value="1"/>
</dbReference>
<evidence type="ECO:0000256" key="2">
    <source>
        <dbReference type="ARBA" id="ARBA00022801"/>
    </source>
</evidence>
<keyword evidence="2" id="KW-0378">Hydrolase</keyword>
<reference evidence="7" key="2">
    <citation type="submission" date="2020-09" db="EMBL/GenBank/DDBJ databases">
        <authorList>
            <person name="Sun Q."/>
            <person name="Ohkuma M."/>
        </authorList>
    </citation>
    <scope>NUCLEOTIDE SEQUENCE</scope>
    <source>
        <strain evidence="7">JCM 4391</strain>
    </source>
</reference>
<organism evidence="7 8">
    <name type="scientific">Streptomyces lavendofoliae</name>
    <dbReference type="NCBI Taxonomy" id="67314"/>
    <lineage>
        <taxon>Bacteria</taxon>
        <taxon>Bacillati</taxon>
        <taxon>Actinomycetota</taxon>
        <taxon>Actinomycetes</taxon>
        <taxon>Kitasatosporales</taxon>
        <taxon>Streptomycetaceae</taxon>
        <taxon>Streptomyces</taxon>
    </lineage>
</organism>
<accession>A0A918HYJ1</accession>
<dbReference type="InterPro" id="IPR029058">
    <property type="entry name" value="AB_hydrolase_fold"/>
</dbReference>
<dbReference type="GO" id="GO:0016798">
    <property type="term" value="F:hydrolase activity, acting on glycosyl bonds"/>
    <property type="evidence" value="ECO:0007669"/>
    <property type="project" value="UniProtKB-KW"/>
</dbReference>
<name>A0A918HYJ1_9ACTN</name>
<evidence type="ECO:0000256" key="3">
    <source>
        <dbReference type="ARBA" id="ARBA00023295"/>
    </source>
</evidence>
<dbReference type="PANTHER" id="PTHR43037">
    <property type="entry name" value="UNNAMED PRODUCT-RELATED"/>
    <property type="match status" value="1"/>
</dbReference>
<dbReference type="Proteomes" id="UP000636661">
    <property type="component" value="Unassembled WGS sequence"/>
</dbReference>
<dbReference type="InterPro" id="IPR036116">
    <property type="entry name" value="FN3_sf"/>
</dbReference>
<dbReference type="InterPro" id="IPR003961">
    <property type="entry name" value="FN3_dom"/>
</dbReference>
<dbReference type="SMART" id="SM00060">
    <property type="entry name" value="FN3"/>
    <property type="match status" value="1"/>
</dbReference>
<dbReference type="NCBIfam" id="TIGR01840">
    <property type="entry name" value="esterase_phb"/>
    <property type="match status" value="1"/>
</dbReference>
<keyword evidence="4" id="KW-0119">Carbohydrate metabolism</keyword>
<dbReference type="InterPro" id="IPR010126">
    <property type="entry name" value="Esterase_phb"/>
</dbReference>
<dbReference type="SUPFAM" id="SSF53474">
    <property type="entry name" value="alpha/beta-Hydrolases"/>
    <property type="match status" value="2"/>
</dbReference>